<dbReference type="AlphaFoldDB" id="A0A6J7FFN5"/>
<reference evidence="1" key="1">
    <citation type="submission" date="2020-05" db="EMBL/GenBank/DDBJ databases">
        <authorList>
            <person name="Chiriac C."/>
            <person name="Salcher M."/>
            <person name="Ghai R."/>
            <person name="Kavagutti S V."/>
        </authorList>
    </citation>
    <scope>NUCLEOTIDE SEQUENCE</scope>
</reference>
<protein>
    <submittedName>
        <fullName evidence="1">Unannotated protein</fullName>
    </submittedName>
</protein>
<sequence>MATRPEVNWTPLAAVSKTRRVPAAVPSVFQTSCVVPV</sequence>
<accession>A0A6J7FFN5</accession>
<name>A0A6J7FFN5_9ZZZZ</name>
<gene>
    <name evidence="1" type="ORF">UFOPK3564_00037</name>
</gene>
<proteinExistence type="predicted"/>
<dbReference type="EMBL" id="CAFBMK010000001">
    <property type="protein sequence ID" value="CAB4891770.1"/>
    <property type="molecule type" value="Genomic_DNA"/>
</dbReference>
<organism evidence="1">
    <name type="scientific">freshwater metagenome</name>
    <dbReference type="NCBI Taxonomy" id="449393"/>
    <lineage>
        <taxon>unclassified sequences</taxon>
        <taxon>metagenomes</taxon>
        <taxon>ecological metagenomes</taxon>
    </lineage>
</organism>
<evidence type="ECO:0000313" key="1">
    <source>
        <dbReference type="EMBL" id="CAB4891770.1"/>
    </source>
</evidence>